<feature type="region of interest" description="Disordered" evidence="1">
    <location>
        <begin position="1"/>
        <end position="99"/>
    </location>
</feature>
<gene>
    <name evidence="2" type="ORF">AVDCRST_MAG19-3994</name>
</gene>
<reference evidence="2" key="1">
    <citation type="submission" date="2020-02" db="EMBL/GenBank/DDBJ databases">
        <authorList>
            <person name="Meier V. D."/>
        </authorList>
    </citation>
    <scope>NUCLEOTIDE SEQUENCE</scope>
    <source>
        <strain evidence="2">AVDCRST_MAG19</strain>
    </source>
</reference>
<feature type="non-terminal residue" evidence="2">
    <location>
        <position position="99"/>
    </location>
</feature>
<accession>A0A6J4VNW6</accession>
<dbReference type="EMBL" id="CADCWL010000224">
    <property type="protein sequence ID" value="CAA9581478.1"/>
    <property type="molecule type" value="Genomic_DNA"/>
</dbReference>
<feature type="compositionally biased region" description="Basic and acidic residues" evidence="1">
    <location>
        <begin position="1"/>
        <end position="12"/>
    </location>
</feature>
<proteinExistence type="predicted"/>
<sequence>GRGCRWRSDARRGAAGRGRRATLVTAGPATVDAARIRCPAGRRSEQDDRGGGDGAALPGGTPGAADRGARRQGRADPRRGRRSCRGDGRGRVGVAAMGV</sequence>
<organism evidence="2">
    <name type="scientific">uncultured Thermomicrobiales bacterium</name>
    <dbReference type="NCBI Taxonomy" id="1645740"/>
    <lineage>
        <taxon>Bacteria</taxon>
        <taxon>Pseudomonadati</taxon>
        <taxon>Thermomicrobiota</taxon>
        <taxon>Thermomicrobia</taxon>
        <taxon>Thermomicrobiales</taxon>
        <taxon>environmental samples</taxon>
    </lineage>
</organism>
<feature type="compositionally biased region" description="Low complexity" evidence="1">
    <location>
        <begin position="55"/>
        <end position="66"/>
    </location>
</feature>
<evidence type="ECO:0000256" key="1">
    <source>
        <dbReference type="SAM" id="MobiDB-lite"/>
    </source>
</evidence>
<feature type="compositionally biased region" description="Basic and acidic residues" evidence="1">
    <location>
        <begin position="67"/>
        <end position="90"/>
    </location>
</feature>
<evidence type="ECO:0000313" key="2">
    <source>
        <dbReference type="EMBL" id="CAA9581478.1"/>
    </source>
</evidence>
<name>A0A6J4VNW6_9BACT</name>
<feature type="non-terminal residue" evidence="2">
    <location>
        <position position="1"/>
    </location>
</feature>
<dbReference type="AlphaFoldDB" id="A0A6J4VNW6"/>
<protein>
    <submittedName>
        <fullName evidence="2">Uncharacterized protein</fullName>
    </submittedName>
</protein>
<feature type="compositionally biased region" description="Basic and acidic residues" evidence="1">
    <location>
        <begin position="42"/>
        <end position="51"/>
    </location>
</feature>